<dbReference type="PANTHER" id="PTHR43244">
    <property type="match status" value="1"/>
</dbReference>
<dbReference type="OrthoDB" id="7684at2157"/>
<name>A0A8T4GZI1_9EURY</name>
<dbReference type="InterPro" id="IPR019945">
    <property type="entry name" value="F420_G6P_DH-rel"/>
</dbReference>
<sequence>MDIGVFAAHEQYSPTTLLDHAEQAEAAGFDSVWTSDHFHPWWHTDAHCGAAWPWLGAALERTDEVRMGTGVTPAIGRYHPGLIAQTFATLASMAPGRVHLTLATGEAMNERPLGYDWPDYPERNRRMRDACEIISRLWDGERVSYDGHYWSTDDAKLYTLPDERPPLFVAANGPKSARVAGEYADGLLTLVDPETYREELAPAIEAGAEEAGRDPSDIKRIRQMGVAYADDPEAAVDGVEFWTGSMAVDFSEDVYDPREVERRGRKIPREDWADWGLVTDDPTDVREAVERHRGAGFDEIEFLSTSPDQAQFIEDVSDELGL</sequence>
<gene>
    <name evidence="3" type="ORF">J2753_001012</name>
</gene>
<dbReference type="RefSeq" id="WP_209490826.1">
    <property type="nucleotide sequence ID" value="NZ_JAGGLC010000002.1"/>
</dbReference>
<keyword evidence="4" id="KW-1185">Reference proteome</keyword>
<dbReference type="SUPFAM" id="SSF51679">
    <property type="entry name" value="Bacterial luciferase-like"/>
    <property type="match status" value="1"/>
</dbReference>
<dbReference type="InterPro" id="IPR050564">
    <property type="entry name" value="F420-G6PD/mer"/>
</dbReference>
<reference evidence="3" key="1">
    <citation type="submission" date="2021-03" db="EMBL/GenBank/DDBJ databases">
        <title>Genomic Encyclopedia of Type Strains, Phase IV (KMG-IV): sequencing the most valuable type-strain genomes for metagenomic binning, comparative biology and taxonomic classification.</title>
        <authorList>
            <person name="Goeker M."/>
        </authorList>
    </citation>
    <scope>NUCLEOTIDE SEQUENCE</scope>
    <source>
        <strain evidence="3">DSM 26232</strain>
    </source>
</reference>
<comment type="caution">
    <text evidence="3">The sequence shown here is derived from an EMBL/GenBank/DDBJ whole genome shotgun (WGS) entry which is preliminary data.</text>
</comment>
<proteinExistence type="predicted"/>
<dbReference type="EMBL" id="JAGGLC010000002">
    <property type="protein sequence ID" value="MBP1986518.1"/>
    <property type="molecule type" value="Genomic_DNA"/>
</dbReference>
<dbReference type="PANTHER" id="PTHR43244:SF1">
    <property type="entry name" value="5,10-METHYLENETETRAHYDROMETHANOPTERIN REDUCTASE"/>
    <property type="match status" value="1"/>
</dbReference>
<dbReference type="Proteomes" id="UP000823736">
    <property type="component" value="Unassembled WGS sequence"/>
</dbReference>
<protein>
    <submittedName>
        <fullName evidence="3">G6PDH family F420-dependent oxidoreductase</fullName>
    </submittedName>
</protein>
<accession>A0A8T4GZI1</accession>
<dbReference type="InterPro" id="IPR036661">
    <property type="entry name" value="Luciferase-like_sf"/>
</dbReference>
<evidence type="ECO:0000256" key="1">
    <source>
        <dbReference type="ARBA" id="ARBA00023002"/>
    </source>
</evidence>
<dbReference type="AlphaFoldDB" id="A0A8T4GZI1"/>
<feature type="domain" description="Luciferase-like" evidence="2">
    <location>
        <begin position="1"/>
        <end position="298"/>
    </location>
</feature>
<keyword evidence="1" id="KW-0560">Oxidoreductase</keyword>
<dbReference type="Pfam" id="PF00296">
    <property type="entry name" value="Bac_luciferase"/>
    <property type="match status" value="1"/>
</dbReference>
<evidence type="ECO:0000259" key="2">
    <source>
        <dbReference type="Pfam" id="PF00296"/>
    </source>
</evidence>
<organism evidence="3 4">
    <name type="scientific">Halolamina salifodinae</name>
    <dbReference type="NCBI Taxonomy" id="1202767"/>
    <lineage>
        <taxon>Archaea</taxon>
        <taxon>Methanobacteriati</taxon>
        <taxon>Methanobacteriota</taxon>
        <taxon>Stenosarchaea group</taxon>
        <taxon>Halobacteria</taxon>
        <taxon>Halobacteriales</taxon>
        <taxon>Haloferacaceae</taxon>
    </lineage>
</organism>
<evidence type="ECO:0000313" key="3">
    <source>
        <dbReference type="EMBL" id="MBP1986518.1"/>
    </source>
</evidence>
<dbReference type="CDD" id="cd01097">
    <property type="entry name" value="Tetrahydromethanopterin_reductase"/>
    <property type="match status" value="1"/>
</dbReference>
<dbReference type="NCBIfam" id="TIGR03557">
    <property type="entry name" value="F420_G6P_family"/>
    <property type="match status" value="1"/>
</dbReference>
<dbReference type="GO" id="GO:0016705">
    <property type="term" value="F:oxidoreductase activity, acting on paired donors, with incorporation or reduction of molecular oxygen"/>
    <property type="evidence" value="ECO:0007669"/>
    <property type="project" value="InterPro"/>
</dbReference>
<evidence type="ECO:0000313" key="4">
    <source>
        <dbReference type="Proteomes" id="UP000823736"/>
    </source>
</evidence>
<dbReference type="Gene3D" id="3.20.20.30">
    <property type="entry name" value="Luciferase-like domain"/>
    <property type="match status" value="1"/>
</dbReference>
<dbReference type="InterPro" id="IPR011251">
    <property type="entry name" value="Luciferase-like_dom"/>
</dbReference>